<feature type="region of interest" description="Disordered" evidence="3">
    <location>
        <begin position="62"/>
        <end position="108"/>
    </location>
</feature>
<keyword evidence="1" id="KW-0597">Phosphoprotein</keyword>
<dbReference type="Proteomes" id="UP000005226">
    <property type="component" value="Chromosome 16"/>
</dbReference>
<feature type="domain" description="PH" evidence="4">
    <location>
        <begin position="313"/>
        <end position="412"/>
    </location>
</feature>
<dbReference type="FunFam" id="2.30.29.30:FF:000132">
    <property type="entry name" value="pleckstrin homology domain-containing family G member 2"/>
    <property type="match status" value="1"/>
</dbReference>
<dbReference type="PROSITE" id="PS00741">
    <property type="entry name" value="DH_1"/>
    <property type="match status" value="1"/>
</dbReference>
<reference evidence="6" key="3">
    <citation type="submission" date="2025-09" db="UniProtKB">
        <authorList>
            <consortium name="Ensembl"/>
        </authorList>
    </citation>
    <scope>IDENTIFICATION</scope>
</reference>
<feature type="compositionally biased region" description="Polar residues" evidence="3">
    <location>
        <begin position="1119"/>
        <end position="1128"/>
    </location>
</feature>
<evidence type="ECO:0000259" key="4">
    <source>
        <dbReference type="PROSITE" id="PS50003"/>
    </source>
</evidence>
<sequence>MDSSLDRPISYSSTSSSASSRDSHCSLGSRSTLVAAPHCNLGTPDQDSGAIRLELVPARQLGCQDEDGGNDGGRGQGRHDSEQTVAEHSEPGVGPDADQTRQGQGPKTYVDRVVQEILDTERTYVQDLRSIVEDYLESISNQSRLALSSEDKEALFGNIQDIYHFNRDLLHELEKCHADPVAIAECFVSKSEEFHIYTQYCTNYPRSVAVLTECMRNKALAKFFRERQESLRHSLPLGSYLLKPVQRILKYHLLLHEIANHMEKDTETYEVVQEAIDTMQRVAWHINDMKRKHEHAVRLQEIQSLLTNWKGPDLIGYGELVLEGTFRLQRAKNERTLFLFDKLLLITKKREETYTYKAHILCCNLMLVEVIPKEPLSFSVFHYKNPKLQHTVQAKSQQDKRMWILHLKRLILENHPAKIPAKVRVVADNLVCVHIAVAGRALSPAPSICIPAPHYFPARARESLMREGSHHPPLLRTPNVVEEPPEVPIPAVIVTESDHSVRNIWADHRARRAMFPTRQRTMQPDDDDEDIYQMFVPTEPGAAEPEVPSESLEGTSSPKTARPCSWHVEQVPTVQVDPPPSGGRVLRRASSAGEKTTEARQSPDDDLSSNLDVIHTESSSNDLSGSSSAEQLTIDDIENVYDNISYEDLKSMGLVRRDPEESQARKETFAAPLDSLEQAGRAENALKGAEVRDRSRAENTSESNRSSTQEGRSHVPSDLKIVEENIYDTICFREPPETNVILNRMSEDEKLKKERDSLVASEQDLTESLRGFLSEESLHFGDDDGPDSSHHVLCPSELDFSSSSASETFCQRSHKKDKMSERVDEIWNDLENYIKINEKKADRLPAAFPVSATESPKKSSSNKNSPTKSSFVVASPTHPSKPPALTSTPSLARLSSGSFRLEDDDLVEVPQKSTQQKESLKDLSSFFPGELPGLDSPLASPSLLLGESVDFSLELMDKSKSRVFLMARQYSQKIKKANQLLRMRSMDPGDSCSRARAEKKQKDLAAILEEKKQGGAAIGARIAEYSQLYDQVMFKSPGAGQASTTRHQSHPGLPSSPSLPETSLEEDWLHSTYSNGELASFVSSSSETDVARGPSTQQGLTSSFSIPSLQTFPPAPASLPSQRWSMTAPSEKEEHPYSSIKRNPSFNSPALPPCKPLSAGDCQSVGCLSSQQQKNQVGPKSHGPAVNRHHIPSLGHAGRQSSLPERSTQGQSDLTLHDGQQVVVLNRSSGLSVLRATQNYLANFKDNGEDDDDYVEIRSEDESEKEQDMLAQRVGTTADLYHQTQGLAQSRSLPCTPVRSCNPLGSLDREELEKYMWSEQQHNQPTIVQSLREKFQCLSSSSFA</sequence>
<dbReference type="CDD" id="cd13243">
    <property type="entry name" value="PH_PLEKHG1_G2_G3"/>
    <property type="match status" value="1"/>
</dbReference>
<feature type="region of interest" description="Disordered" evidence="3">
    <location>
        <begin position="1038"/>
        <end position="1065"/>
    </location>
</feature>
<dbReference type="SMART" id="SM00325">
    <property type="entry name" value="RhoGEF"/>
    <property type="match status" value="1"/>
</dbReference>
<dbReference type="GeneTree" id="ENSGT00940000157723"/>
<name>A0A674NHP6_TAKRU</name>
<proteinExistence type="predicted"/>
<dbReference type="FunFam" id="1.20.900.10:FF:000019">
    <property type="entry name" value="Pleckstrin homology domain-containing family G member 1"/>
    <property type="match status" value="1"/>
</dbReference>
<dbReference type="SUPFAM" id="SSF50729">
    <property type="entry name" value="PH domain-like"/>
    <property type="match status" value="1"/>
</dbReference>
<dbReference type="GO" id="GO:0031267">
    <property type="term" value="F:small GTPase binding"/>
    <property type="evidence" value="ECO:0007669"/>
    <property type="project" value="TreeGrafter"/>
</dbReference>
<protein>
    <submittedName>
        <fullName evidence="6">Pleckstrin homology and RhoGEF domain containing G1</fullName>
    </submittedName>
</protein>
<keyword evidence="2" id="KW-0344">Guanine-nucleotide releasing factor</keyword>
<dbReference type="Ensembl" id="ENSTRUT00000088426.1">
    <property type="protein sequence ID" value="ENSTRUP00000073134.1"/>
    <property type="gene ID" value="ENSTRUG00000006405.3"/>
</dbReference>
<dbReference type="Gene3D" id="2.30.29.30">
    <property type="entry name" value="Pleckstrin-homology domain (PH domain)/Phosphotyrosine-binding domain (PTB)"/>
    <property type="match status" value="1"/>
</dbReference>
<dbReference type="GO" id="GO:0005829">
    <property type="term" value="C:cytosol"/>
    <property type="evidence" value="ECO:0007669"/>
    <property type="project" value="UniProtKB-ARBA"/>
</dbReference>
<dbReference type="SUPFAM" id="SSF48065">
    <property type="entry name" value="DBL homology domain (DH-domain)"/>
    <property type="match status" value="1"/>
</dbReference>
<evidence type="ECO:0000313" key="6">
    <source>
        <dbReference type="Ensembl" id="ENSTRUP00000073134.1"/>
    </source>
</evidence>
<dbReference type="InterPro" id="IPR001331">
    <property type="entry name" value="GDS_CDC24_CS"/>
</dbReference>
<dbReference type="PROSITE" id="PS50010">
    <property type="entry name" value="DH_2"/>
    <property type="match status" value="1"/>
</dbReference>
<dbReference type="Pfam" id="PF00621">
    <property type="entry name" value="RhoGEF"/>
    <property type="match status" value="1"/>
</dbReference>
<dbReference type="CDD" id="cd00160">
    <property type="entry name" value="RhoGEF"/>
    <property type="match status" value="1"/>
</dbReference>
<evidence type="ECO:0000256" key="3">
    <source>
        <dbReference type="SAM" id="MobiDB-lite"/>
    </source>
</evidence>
<feature type="region of interest" description="Disordered" evidence="3">
    <location>
        <begin position="686"/>
        <end position="717"/>
    </location>
</feature>
<evidence type="ECO:0000256" key="2">
    <source>
        <dbReference type="ARBA" id="ARBA00022658"/>
    </source>
</evidence>
<feature type="region of interest" description="Disordered" evidence="3">
    <location>
        <begin position="1170"/>
        <end position="1215"/>
    </location>
</feature>
<feature type="compositionally biased region" description="Low complexity" evidence="3">
    <location>
        <begin position="1053"/>
        <end position="1062"/>
    </location>
</feature>
<dbReference type="InterPro" id="IPR035899">
    <property type="entry name" value="DBL_dom_sf"/>
</dbReference>
<dbReference type="InterPro" id="IPR011993">
    <property type="entry name" value="PH-like_dom_sf"/>
</dbReference>
<feature type="region of interest" description="Disordered" evidence="3">
    <location>
        <begin position="847"/>
        <end position="890"/>
    </location>
</feature>
<feature type="compositionally biased region" description="Low complexity" evidence="3">
    <location>
        <begin position="10"/>
        <end position="20"/>
    </location>
</feature>
<evidence type="ECO:0000256" key="1">
    <source>
        <dbReference type="ARBA" id="ARBA00022553"/>
    </source>
</evidence>
<dbReference type="SMART" id="SM00233">
    <property type="entry name" value="PH"/>
    <property type="match status" value="1"/>
</dbReference>
<evidence type="ECO:0000259" key="5">
    <source>
        <dbReference type="PROSITE" id="PS50010"/>
    </source>
</evidence>
<feature type="compositionally biased region" description="Polar residues" evidence="3">
    <location>
        <begin position="700"/>
        <end position="710"/>
    </location>
</feature>
<accession>A0A674NHP6</accession>
<dbReference type="InterPro" id="IPR055251">
    <property type="entry name" value="SOS1_NGEF_PH"/>
</dbReference>
<dbReference type="PANTHER" id="PTHR45924:SF1">
    <property type="entry name" value="PLECKSTRIN HOMOLOGY DOMAIN-CONTAINING FAMILY G MEMBER 1"/>
    <property type="match status" value="1"/>
</dbReference>
<keyword evidence="7" id="KW-1185">Reference proteome</keyword>
<dbReference type="GO" id="GO:0035556">
    <property type="term" value="P:intracellular signal transduction"/>
    <property type="evidence" value="ECO:0007669"/>
    <property type="project" value="InterPro"/>
</dbReference>
<feature type="compositionally biased region" description="Low complexity" evidence="3">
    <location>
        <begin position="858"/>
        <end position="870"/>
    </location>
</feature>
<dbReference type="GO" id="GO:0005085">
    <property type="term" value="F:guanyl-nucleotide exchange factor activity"/>
    <property type="evidence" value="ECO:0007669"/>
    <property type="project" value="UniProtKB-KW"/>
</dbReference>
<dbReference type="Pfam" id="PF22697">
    <property type="entry name" value="SOS1_NGEF_PH"/>
    <property type="match status" value="1"/>
</dbReference>
<evidence type="ECO:0000313" key="7">
    <source>
        <dbReference type="Proteomes" id="UP000005226"/>
    </source>
</evidence>
<feature type="compositionally biased region" description="Basic and acidic residues" evidence="3">
    <location>
        <begin position="77"/>
        <end position="90"/>
    </location>
</feature>
<gene>
    <name evidence="6" type="primary">plekhg1</name>
</gene>
<reference evidence="6" key="2">
    <citation type="submission" date="2025-08" db="UniProtKB">
        <authorList>
            <consortium name="Ensembl"/>
        </authorList>
    </citation>
    <scope>IDENTIFICATION</scope>
</reference>
<feature type="compositionally biased region" description="Polar residues" evidence="3">
    <location>
        <begin position="1199"/>
        <end position="1214"/>
    </location>
</feature>
<dbReference type="InterPro" id="IPR043324">
    <property type="entry name" value="PH_PLEKHG1_G2_G3"/>
</dbReference>
<reference evidence="6 7" key="1">
    <citation type="journal article" date="2011" name="Genome Biol. Evol.">
        <title>Integration of the genetic map and genome assembly of fugu facilitates insights into distinct features of genome evolution in teleosts and mammals.</title>
        <authorList>
            <person name="Kai W."/>
            <person name="Kikuchi K."/>
            <person name="Tohari S."/>
            <person name="Chew A.K."/>
            <person name="Tay A."/>
            <person name="Fujiwara A."/>
            <person name="Hosoya S."/>
            <person name="Suetake H."/>
            <person name="Naruse K."/>
            <person name="Brenner S."/>
            <person name="Suzuki Y."/>
            <person name="Venkatesh B."/>
        </authorList>
    </citation>
    <scope>NUCLEOTIDE SEQUENCE [LARGE SCALE GENOMIC DNA]</scope>
</reference>
<dbReference type="PROSITE" id="PS50003">
    <property type="entry name" value="PH_DOMAIN"/>
    <property type="match status" value="1"/>
</dbReference>
<organism evidence="6 7">
    <name type="scientific">Takifugu rubripes</name>
    <name type="common">Japanese pufferfish</name>
    <name type="synonym">Fugu rubripes</name>
    <dbReference type="NCBI Taxonomy" id="31033"/>
    <lineage>
        <taxon>Eukaryota</taxon>
        <taxon>Metazoa</taxon>
        <taxon>Chordata</taxon>
        <taxon>Craniata</taxon>
        <taxon>Vertebrata</taxon>
        <taxon>Euteleostomi</taxon>
        <taxon>Actinopterygii</taxon>
        <taxon>Neopterygii</taxon>
        <taxon>Teleostei</taxon>
        <taxon>Neoteleostei</taxon>
        <taxon>Acanthomorphata</taxon>
        <taxon>Eupercaria</taxon>
        <taxon>Tetraodontiformes</taxon>
        <taxon>Tetradontoidea</taxon>
        <taxon>Tetraodontidae</taxon>
        <taxon>Takifugu</taxon>
    </lineage>
</organism>
<feature type="compositionally biased region" description="Polar residues" evidence="3">
    <location>
        <begin position="1084"/>
        <end position="1111"/>
    </location>
</feature>
<feature type="region of interest" description="Disordered" evidence="3">
    <location>
        <begin position="540"/>
        <end position="611"/>
    </location>
</feature>
<feature type="domain" description="DH" evidence="5">
    <location>
        <begin position="109"/>
        <end position="289"/>
    </location>
</feature>
<dbReference type="InterPro" id="IPR001849">
    <property type="entry name" value="PH_domain"/>
</dbReference>
<feature type="region of interest" description="Disordered" evidence="3">
    <location>
        <begin position="1084"/>
        <end position="1152"/>
    </location>
</feature>
<dbReference type="InterPro" id="IPR000219">
    <property type="entry name" value="DH_dom"/>
</dbReference>
<feature type="compositionally biased region" description="Basic and acidic residues" evidence="3">
    <location>
        <begin position="689"/>
        <end position="699"/>
    </location>
</feature>
<dbReference type="Gene3D" id="1.20.900.10">
    <property type="entry name" value="Dbl homology (DH) domain"/>
    <property type="match status" value="1"/>
</dbReference>
<dbReference type="PANTHER" id="PTHR45924">
    <property type="entry name" value="FI17866P1"/>
    <property type="match status" value="1"/>
</dbReference>
<feature type="region of interest" description="Disordered" evidence="3">
    <location>
        <begin position="1"/>
        <end position="28"/>
    </location>
</feature>